<keyword evidence="3" id="KW-1185">Reference proteome</keyword>
<feature type="transmembrane region" description="Helical" evidence="1">
    <location>
        <begin position="237"/>
        <end position="258"/>
    </location>
</feature>
<reference evidence="2" key="1">
    <citation type="journal article" date="2019" name="PLoS Negl. Trop. Dis.">
        <title>Revisiting the worldwide diversity of Leptospira species in the environment.</title>
        <authorList>
            <person name="Vincent A.T."/>
            <person name="Schiettekatte O."/>
            <person name="Bourhy P."/>
            <person name="Veyrier F.J."/>
            <person name="Picardeau M."/>
        </authorList>
    </citation>
    <scope>NUCLEOTIDE SEQUENCE [LARGE SCALE GENOMIC DNA]</scope>
    <source>
        <strain evidence="2">SSS9</strain>
    </source>
</reference>
<name>A0A4R9FUM7_9LEPT</name>
<keyword evidence="1" id="KW-1133">Transmembrane helix</keyword>
<proteinExistence type="predicted"/>
<evidence type="ECO:0000256" key="1">
    <source>
        <dbReference type="SAM" id="Phobius"/>
    </source>
</evidence>
<feature type="transmembrane region" description="Helical" evidence="1">
    <location>
        <begin position="378"/>
        <end position="398"/>
    </location>
</feature>
<protein>
    <recommendedName>
        <fullName evidence="4">DUF2029 domain-containing protein</fullName>
    </recommendedName>
</protein>
<feature type="transmembrane region" description="Helical" evidence="1">
    <location>
        <begin position="448"/>
        <end position="467"/>
    </location>
</feature>
<keyword evidence="1" id="KW-0812">Transmembrane</keyword>
<evidence type="ECO:0008006" key="4">
    <source>
        <dbReference type="Google" id="ProtNLM"/>
    </source>
</evidence>
<feature type="transmembrane region" description="Helical" evidence="1">
    <location>
        <begin position="278"/>
        <end position="298"/>
    </location>
</feature>
<dbReference type="AlphaFoldDB" id="A0A4R9FUM7"/>
<dbReference type="RefSeq" id="WP_135588079.1">
    <property type="nucleotide sequence ID" value="NZ_RQEP01000016.1"/>
</dbReference>
<feature type="transmembrane region" description="Helical" evidence="1">
    <location>
        <begin position="12"/>
        <end position="35"/>
    </location>
</feature>
<feature type="transmembrane region" description="Helical" evidence="1">
    <location>
        <begin position="75"/>
        <end position="94"/>
    </location>
</feature>
<dbReference type="Pfam" id="PF26314">
    <property type="entry name" value="MptA_B_family"/>
    <property type="match status" value="1"/>
</dbReference>
<comment type="caution">
    <text evidence="2">The sequence shown here is derived from an EMBL/GenBank/DDBJ whole genome shotgun (WGS) entry which is preliminary data.</text>
</comment>
<dbReference type="EMBL" id="RQEP01000016">
    <property type="protein sequence ID" value="TGK01707.1"/>
    <property type="molecule type" value="Genomic_DNA"/>
</dbReference>
<feature type="transmembrane region" description="Helical" evidence="1">
    <location>
        <begin position="165"/>
        <end position="184"/>
    </location>
</feature>
<gene>
    <name evidence="2" type="ORF">EHO59_11420</name>
</gene>
<feature type="transmembrane region" description="Helical" evidence="1">
    <location>
        <begin position="47"/>
        <end position="63"/>
    </location>
</feature>
<evidence type="ECO:0000313" key="3">
    <source>
        <dbReference type="Proteomes" id="UP000297453"/>
    </source>
</evidence>
<feature type="transmembrane region" description="Helical" evidence="1">
    <location>
        <begin position="205"/>
        <end position="225"/>
    </location>
</feature>
<keyword evidence="1" id="KW-0472">Membrane</keyword>
<dbReference type="Proteomes" id="UP000297453">
    <property type="component" value="Unassembled WGS sequence"/>
</dbReference>
<sequence length="479" mass="55716">MVNIHSKGRGSRLLGTGIWIWLPLFLFYSTIFIGFEILNRERELSGISYIVGFFVLSSAYLLLFKFRISRQSEILGFVFSLLVRILLVFLFPIFEDDWARYLWDGFQTSQGGTPYGVAPEMFFSDPDPIRSEILSRINHPDWPTIYGPILEIYFFIIHQLLPWKLWALKFFLLIPDLGLFYLIRKKLGRSSGMLYFWNPILLKEVFLNGHPDILGIFLLFLSFLLVKKGRIKTGFFVWGFSLATKNFGILLFPFLILYSIKNLTRQGIWSARNFIRSFASGLLFSILAIAISYLPFLIHSKETDIGIVSKFVNGFEFFPLGYSWLKFLFGDSSRYAWIGIVLGSILFFLCFGDFLSFNKDRSSFESYRFRSKFPEGRIGAIFFLFFFFSPVVNAWYLLWMLPFLVRVRRSFLPSWCFLFLGQLAYLNFANLGDCASVLEKGYYSHPQWLLLPVSAFLWLGFLAWVGAKKLGRNSIFPAK</sequence>
<organism evidence="2 3">
    <name type="scientific">Leptospira semungkisensis</name>
    <dbReference type="NCBI Taxonomy" id="2484985"/>
    <lineage>
        <taxon>Bacteria</taxon>
        <taxon>Pseudomonadati</taxon>
        <taxon>Spirochaetota</taxon>
        <taxon>Spirochaetia</taxon>
        <taxon>Leptospirales</taxon>
        <taxon>Leptospiraceae</taxon>
        <taxon>Leptospira</taxon>
    </lineage>
</organism>
<dbReference type="OrthoDB" id="3362857at2"/>
<feature type="transmembrane region" description="Helical" evidence="1">
    <location>
        <begin position="335"/>
        <end position="357"/>
    </location>
</feature>
<feature type="transmembrane region" description="Helical" evidence="1">
    <location>
        <begin position="410"/>
        <end position="428"/>
    </location>
</feature>
<evidence type="ECO:0000313" key="2">
    <source>
        <dbReference type="EMBL" id="TGK01707.1"/>
    </source>
</evidence>
<accession>A0A4R9FUM7</accession>